<name>A0A9D3VQI2_9ROSI</name>
<dbReference type="OrthoDB" id="10273746at2759"/>
<proteinExistence type="predicted"/>
<reference evidence="1 2" key="1">
    <citation type="journal article" date="2021" name="Plant Biotechnol. J.">
        <title>Multi-omics assisted identification of the key and species-specific regulatory components of drought-tolerant mechanisms in Gossypium stocksii.</title>
        <authorList>
            <person name="Yu D."/>
            <person name="Ke L."/>
            <person name="Zhang D."/>
            <person name="Wu Y."/>
            <person name="Sun Y."/>
            <person name="Mei J."/>
            <person name="Sun J."/>
            <person name="Sun Y."/>
        </authorList>
    </citation>
    <scope>NUCLEOTIDE SEQUENCE [LARGE SCALE GENOMIC DNA]</scope>
    <source>
        <strain evidence="2">cv. E1</strain>
        <tissue evidence="1">Leaf</tissue>
    </source>
</reference>
<comment type="caution">
    <text evidence="1">The sequence shown here is derived from an EMBL/GenBank/DDBJ whole genome shotgun (WGS) entry which is preliminary data.</text>
</comment>
<organism evidence="1 2">
    <name type="scientific">Gossypium stocksii</name>
    <dbReference type="NCBI Taxonomy" id="47602"/>
    <lineage>
        <taxon>Eukaryota</taxon>
        <taxon>Viridiplantae</taxon>
        <taxon>Streptophyta</taxon>
        <taxon>Embryophyta</taxon>
        <taxon>Tracheophyta</taxon>
        <taxon>Spermatophyta</taxon>
        <taxon>Magnoliopsida</taxon>
        <taxon>eudicotyledons</taxon>
        <taxon>Gunneridae</taxon>
        <taxon>Pentapetalae</taxon>
        <taxon>rosids</taxon>
        <taxon>malvids</taxon>
        <taxon>Malvales</taxon>
        <taxon>Malvaceae</taxon>
        <taxon>Malvoideae</taxon>
        <taxon>Gossypium</taxon>
    </lineage>
</organism>
<sequence length="92" mass="10835">MKDDIEELKVWMDFIINYLFGFAIRDCNHFRLLAKLIAFLGYIDSKIFKSIASLFKEKMKFLRPPTCPVRLQKMEVYLKGKTKEGVSYMSSV</sequence>
<keyword evidence="2" id="KW-1185">Reference proteome</keyword>
<accession>A0A9D3VQI2</accession>
<protein>
    <submittedName>
        <fullName evidence="1">Uncharacterized protein</fullName>
    </submittedName>
</protein>
<dbReference type="AlphaFoldDB" id="A0A9D3VQI2"/>
<dbReference type="EMBL" id="JAIQCV010000006">
    <property type="protein sequence ID" value="KAH1091272.1"/>
    <property type="molecule type" value="Genomic_DNA"/>
</dbReference>
<evidence type="ECO:0000313" key="2">
    <source>
        <dbReference type="Proteomes" id="UP000828251"/>
    </source>
</evidence>
<dbReference type="Proteomes" id="UP000828251">
    <property type="component" value="Unassembled WGS sequence"/>
</dbReference>
<gene>
    <name evidence="1" type="ORF">J1N35_018529</name>
</gene>
<evidence type="ECO:0000313" key="1">
    <source>
        <dbReference type="EMBL" id="KAH1091272.1"/>
    </source>
</evidence>